<dbReference type="InterPro" id="IPR056179">
    <property type="entry name" value="DHQS_C"/>
</dbReference>
<dbReference type="PANTHER" id="PTHR43622:SF3">
    <property type="entry name" value="2-EPI-5-EPI-VALIOLONE SYNTHASE"/>
    <property type="match status" value="1"/>
</dbReference>
<evidence type="ECO:0000313" key="11">
    <source>
        <dbReference type="EMBL" id="GAA3600495.1"/>
    </source>
</evidence>
<dbReference type="RefSeq" id="WP_231486261.1">
    <property type="nucleotide sequence ID" value="NZ_BAAAZO010000002.1"/>
</dbReference>
<keyword evidence="5" id="KW-0456">Lyase</keyword>
<dbReference type="EC" id="4.2.3.152" evidence="7"/>
<dbReference type="PANTHER" id="PTHR43622">
    <property type="entry name" value="3-DEHYDROQUINATE SYNTHASE"/>
    <property type="match status" value="1"/>
</dbReference>
<evidence type="ECO:0000256" key="3">
    <source>
        <dbReference type="ARBA" id="ARBA00022741"/>
    </source>
</evidence>
<proteinExistence type="predicted"/>
<dbReference type="Proteomes" id="UP001501074">
    <property type="component" value="Unassembled WGS sequence"/>
</dbReference>
<organism evidence="11 12">
    <name type="scientific">Kineosporia mesophila</name>
    <dbReference type="NCBI Taxonomy" id="566012"/>
    <lineage>
        <taxon>Bacteria</taxon>
        <taxon>Bacillati</taxon>
        <taxon>Actinomycetota</taxon>
        <taxon>Actinomycetes</taxon>
        <taxon>Kineosporiales</taxon>
        <taxon>Kineosporiaceae</taxon>
        <taxon>Kineosporia</taxon>
    </lineage>
</organism>
<dbReference type="EMBL" id="BAAAZO010000002">
    <property type="protein sequence ID" value="GAA3600495.1"/>
    <property type="molecule type" value="Genomic_DNA"/>
</dbReference>
<evidence type="ECO:0000256" key="8">
    <source>
        <dbReference type="ARBA" id="ARBA00024092"/>
    </source>
</evidence>
<dbReference type="InterPro" id="IPR050071">
    <property type="entry name" value="Dehydroquinate_synthase"/>
</dbReference>
<feature type="domain" description="3-dehydroquinate synthase N-terminal" evidence="9">
    <location>
        <begin position="86"/>
        <end position="194"/>
    </location>
</feature>
<evidence type="ECO:0000256" key="7">
    <source>
        <dbReference type="ARBA" id="ARBA00024060"/>
    </source>
</evidence>
<feature type="domain" description="3-dehydroquinate synthase C-terminal" evidence="10">
    <location>
        <begin position="196"/>
        <end position="336"/>
    </location>
</feature>
<comment type="catalytic activity">
    <reaction evidence="6">
        <text>D-sedoheptulose 7-phosphate = 2-epi-5-epi-valiolone + phosphate</text>
        <dbReference type="Rhea" id="RHEA:44184"/>
        <dbReference type="ChEBI" id="CHEBI:43474"/>
        <dbReference type="ChEBI" id="CHEBI:57483"/>
        <dbReference type="ChEBI" id="CHEBI:84187"/>
        <dbReference type="EC" id="4.2.3.152"/>
    </reaction>
</comment>
<protein>
    <recommendedName>
        <fullName evidence="8">2-epi-5-epi-valiolone synthase</fullName>
        <ecNumber evidence="7">4.2.3.152</ecNumber>
    </recommendedName>
</protein>
<dbReference type="InterPro" id="IPR035872">
    <property type="entry name" value="EEVS-like"/>
</dbReference>
<evidence type="ECO:0000256" key="5">
    <source>
        <dbReference type="ARBA" id="ARBA00023239"/>
    </source>
</evidence>
<keyword evidence="4" id="KW-0520">NAD</keyword>
<evidence type="ECO:0000256" key="4">
    <source>
        <dbReference type="ARBA" id="ARBA00023027"/>
    </source>
</evidence>
<sequence length="401" mass="44942">MTSYPAPTLTATDRQFRVEAYEKIDYSLLYVDGAFAPHNPEIADSYRGLGRCLMVVDEKVHELYGEQMRAYFDHHGIDLTALPVVVRETDKSLRTLERMVDAFGRFGLLRQEPVLVVGGGLTTDVAGFACASFRRSTSYIRVPTTLIGLIDASVSIKVGVNHGRYKNRLGAYHASQQVILDFSFLRTLPADQVRNGMAELIKIATVAGSRIFDLLEKHGEDLLRTRFGHLEGSDQVREVAHRVTYDAIETMLRLEVPNLHELDLDRVIAYGHTWSPLLELAPDRPFFHGHAINIDMALSATLAVLRGYISESERDRLFWLMSRLGLALDSPELTPQLLRRATEAILQTRNGKLRAAMPRPIGTCFFANDLTGDELEAGLAEHRRTVSRYPRGGQGEDMFTA</sequence>
<evidence type="ECO:0000259" key="9">
    <source>
        <dbReference type="Pfam" id="PF01761"/>
    </source>
</evidence>
<evidence type="ECO:0000259" key="10">
    <source>
        <dbReference type="Pfam" id="PF24621"/>
    </source>
</evidence>
<evidence type="ECO:0000313" key="12">
    <source>
        <dbReference type="Proteomes" id="UP001501074"/>
    </source>
</evidence>
<dbReference type="Gene3D" id="1.20.1090.10">
    <property type="entry name" value="Dehydroquinate synthase-like - alpha domain"/>
    <property type="match status" value="1"/>
</dbReference>
<keyword evidence="2" id="KW-0479">Metal-binding</keyword>
<comment type="caution">
    <text evidence="11">The sequence shown here is derived from an EMBL/GenBank/DDBJ whole genome shotgun (WGS) entry which is preliminary data.</text>
</comment>
<accession>A0ABP6ZBF6</accession>
<keyword evidence="3" id="KW-0547">Nucleotide-binding</keyword>
<gene>
    <name evidence="11" type="ORF">GCM10022223_15120</name>
</gene>
<comment type="cofactor">
    <cofactor evidence="1">
        <name>NAD(+)</name>
        <dbReference type="ChEBI" id="CHEBI:57540"/>
    </cofactor>
</comment>
<keyword evidence="12" id="KW-1185">Reference proteome</keyword>
<evidence type="ECO:0000256" key="1">
    <source>
        <dbReference type="ARBA" id="ARBA00001911"/>
    </source>
</evidence>
<dbReference type="Gene3D" id="3.40.50.1970">
    <property type="match status" value="1"/>
</dbReference>
<dbReference type="Pfam" id="PF01761">
    <property type="entry name" value="DHQ_synthase"/>
    <property type="match status" value="1"/>
</dbReference>
<dbReference type="InterPro" id="IPR030960">
    <property type="entry name" value="DHQS/DOIS_N"/>
</dbReference>
<evidence type="ECO:0000256" key="6">
    <source>
        <dbReference type="ARBA" id="ARBA00023993"/>
    </source>
</evidence>
<dbReference type="SUPFAM" id="SSF56796">
    <property type="entry name" value="Dehydroquinate synthase-like"/>
    <property type="match status" value="1"/>
</dbReference>
<dbReference type="Pfam" id="PF24621">
    <property type="entry name" value="DHQS_C"/>
    <property type="match status" value="1"/>
</dbReference>
<evidence type="ECO:0000256" key="2">
    <source>
        <dbReference type="ARBA" id="ARBA00022723"/>
    </source>
</evidence>
<reference evidence="12" key="1">
    <citation type="journal article" date="2019" name="Int. J. Syst. Evol. Microbiol.">
        <title>The Global Catalogue of Microorganisms (GCM) 10K type strain sequencing project: providing services to taxonomists for standard genome sequencing and annotation.</title>
        <authorList>
            <consortium name="The Broad Institute Genomics Platform"/>
            <consortium name="The Broad Institute Genome Sequencing Center for Infectious Disease"/>
            <person name="Wu L."/>
            <person name="Ma J."/>
        </authorList>
    </citation>
    <scope>NUCLEOTIDE SEQUENCE [LARGE SCALE GENOMIC DNA]</scope>
    <source>
        <strain evidence="12">JCM 16902</strain>
    </source>
</reference>
<name>A0ABP6ZBF6_9ACTN</name>
<dbReference type="CDD" id="cd08199">
    <property type="entry name" value="EEVS"/>
    <property type="match status" value="1"/>
</dbReference>